<dbReference type="GO" id="GO:0016020">
    <property type="term" value="C:membrane"/>
    <property type="evidence" value="ECO:0007669"/>
    <property type="project" value="UniProtKB-SubCell"/>
</dbReference>
<feature type="transmembrane region" description="Helical" evidence="7">
    <location>
        <begin position="242"/>
        <end position="262"/>
    </location>
</feature>
<feature type="transmembrane region" description="Helical" evidence="7">
    <location>
        <begin position="126"/>
        <end position="147"/>
    </location>
</feature>
<evidence type="ECO:0000256" key="1">
    <source>
        <dbReference type="ARBA" id="ARBA00004141"/>
    </source>
</evidence>
<evidence type="ECO:0000256" key="7">
    <source>
        <dbReference type="SAM" id="Phobius"/>
    </source>
</evidence>
<evidence type="ECO:0000256" key="5">
    <source>
        <dbReference type="ARBA" id="ARBA00038359"/>
    </source>
</evidence>
<evidence type="ECO:0000256" key="3">
    <source>
        <dbReference type="ARBA" id="ARBA00022989"/>
    </source>
</evidence>
<evidence type="ECO:0000259" key="8">
    <source>
        <dbReference type="Pfam" id="PF20684"/>
    </source>
</evidence>
<reference evidence="9" key="2">
    <citation type="journal article" date="2023" name="IMA Fungus">
        <title>Comparative genomic study of the Penicillium genus elucidates a diverse pangenome and 15 lateral gene transfer events.</title>
        <authorList>
            <person name="Petersen C."/>
            <person name="Sorensen T."/>
            <person name="Nielsen M.R."/>
            <person name="Sondergaard T.E."/>
            <person name="Sorensen J.L."/>
            <person name="Fitzpatrick D.A."/>
            <person name="Frisvad J.C."/>
            <person name="Nielsen K.L."/>
        </authorList>
    </citation>
    <scope>NUCLEOTIDE SEQUENCE</scope>
    <source>
        <strain evidence="9">IBT 29495</strain>
    </source>
</reference>
<feature type="region of interest" description="Disordered" evidence="6">
    <location>
        <begin position="281"/>
        <end position="337"/>
    </location>
</feature>
<keyword evidence="3 7" id="KW-1133">Transmembrane helix</keyword>
<dbReference type="PANTHER" id="PTHR33048:SF47">
    <property type="entry name" value="INTEGRAL MEMBRANE PROTEIN-RELATED"/>
    <property type="match status" value="1"/>
</dbReference>
<organism evidence="9 10">
    <name type="scientific">Penicillium fimorum</name>
    <dbReference type="NCBI Taxonomy" id="1882269"/>
    <lineage>
        <taxon>Eukaryota</taxon>
        <taxon>Fungi</taxon>
        <taxon>Dikarya</taxon>
        <taxon>Ascomycota</taxon>
        <taxon>Pezizomycotina</taxon>
        <taxon>Eurotiomycetes</taxon>
        <taxon>Eurotiomycetidae</taxon>
        <taxon>Eurotiales</taxon>
        <taxon>Aspergillaceae</taxon>
        <taxon>Penicillium</taxon>
    </lineage>
</organism>
<feature type="transmembrane region" description="Helical" evidence="7">
    <location>
        <begin position="206"/>
        <end position="230"/>
    </location>
</feature>
<evidence type="ECO:0000256" key="4">
    <source>
        <dbReference type="ARBA" id="ARBA00023136"/>
    </source>
</evidence>
<reference evidence="9" key="1">
    <citation type="submission" date="2022-12" db="EMBL/GenBank/DDBJ databases">
        <authorList>
            <person name="Petersen C."/>
        </authorList>
    </citation>
    <scope>NUCLEOTIDE SEQUENCE</scope>
    <source>
        <strain evidence="9">IBT 29495</strain>
    </source>
</reference>
<protein>
    <recommendedName>
        <fullName evidence="8">Rhodopsin domain-containing protein</fullName>
    </recommendedName>
</protein>
<evidence type="ECO:0000313" key="9">
    <source>
        <dbReference type="EMBL" id="KAJ5496463.1"/>
    </source>
</evidence>
<comment type="caution">
    <text evidence="9">The sequence shown here is derived from an EMBL/GenBank/DDBJ whole genome shotgun (WGS) entry which is preliminary data.</text>
</comment>
<name>A0A9X0C3A5_9EURO</name>
<dbReference type="InterPro" id="IPR052337">
    <property type="entry name" value="SAT4-like"/>
</dbReference>
<feature type="transmembrane region" description="Helical" evidence="7">
    <location>
        <begin position="16"/>
        <end position="38"/>
    </location>
</feature>
<feature type="transmembrane region" description="Helical" evidence="7">
    <location>
        <begin position="99"/>
        <end position="119"/>
    </location>
</feature>
<keyword evidence="10" id="KW-1185">Reference proteome</keyword>
<feature type="transmembrane region" description="Helical" evidence="7">
    <location>
        <begin position="172"/>
        <end position="194"/>
    </location>
</feature>
<evidence type="ECO:0000256" key="6">
    <source>
        <dbReference type="SAM" id="MobiDB-lite"/>
    </source>
</evidence>
<dbReference type="Proteomes" id="UP001149954">
    <property type="component" value="Unassembled WGS sequence"/>
</dbReference>
<feature type="domain" description="Rhodopsin" evidence="8">
    <location>
        <begin position="34"/>
        <end position="271"/>
    </location>
</feature>
<keyword evidence="4 7" id="KW-0472">Membrane</keyword>
<dbReference type="AlphaFoldDB" id="A0A9X0C3A5"/>
<gene>
    <name evidence="9" type="ORF">N7463_008450</name>
</gene>
<feature type="transmembrane region" description="Helical" evidence="7">
    <location>
        <begin position="50"/>
        <end position="71"/>
    </location>
</feature>
<accession>A0A9X0C3A5</accession>
<comment type="subcellular location">
    <subcellularLocation>
        <location evidence="1">Membrane</location>
        <topology evidence="1">Multi-pass membrane protein</topology>
    </subcellularLocation>
</comment>
<dbReference type="InterPro" id="IPR049326">
    <property type="entry name" value="Rhodopsin_dom_fungi"/>
</dbReference>
<comment type="similarity">
    <text evidence="5">Belongs to the SAT4 family.</text>
</comment>
<proteinExistence type="inferred from homology"/>
<keyword evidence="2 7" id="KW-0812">Transmembrane</keyword>
<evidence type="ECO:0000256" key="2">
    <source>
        <dbReference type="ARBA" id="ARBA00022692"/>
    </source>
</evidence>
<dbReference type="Pfam" id="PF20684">
    <property type="entry name" value="Fung_rhodopsin"/>
    <property type="match status" value="1"/>
</dbReference>
<dbReference type="OrthoDB" id="444631at2759"/>
<evidence type="ECO:0000313" key="10">
    <source>
        <dbReference type="Proteomes" id="UP001149954"/>
    </source>
</evidence>
<sequence>METFQSRSDVENRGPLLLIINCTVTGLAAIIVGLRTISRIFIVKMFGLDDWTMVAATIFAVLNVVVAGFGVEHGTGKHKWNLTKADVLPAAKVRYVTHIIYTLISGLIKVSICLLYLRLFPNIRVISLGTIAFVTAMSIAIMLATIFQCSPIDAAYDEKKYEHYTCFASIPFWYSTAALSLATDVWILLLPLKTVLGLHLGTRKRFVVAILLSLGSFACIASIIRMVYIVELYRSSDPSWDTFGISIWSGIELAVAIIAASIPATKPIMNRLFPKLFPGSTVSQSTSHRAYPSGSRLQSTRRYPPRDIIPLSSFTVKEGSDTEDDESTKAITHGNRL</sequence>
<dbReference type="EMBL" id="JAPWDS010000005">
    <property type="protein sequence ID" value="KAJ5496463.1"/>
    <property type="molecule type" value="Genomic_DNA"/>
</dbReference>
<dbReference type="PANTHER" id="PTHR33048">
    <property type="entry name" value="PTH11-LIKE INTEGRAL MEMBRANE PROTEIN (AFU_ORTHOLOGUE AFUA_5G11245)"/>
    <property type="match status" value="1"/>
</dbReference>